<organism evidence="5 6">
    <name type="scientific">Aquisphaera giovannonii</name>
    <dbReference type="NCBI Taxonomy" id="406548"/>
    <lineage>
        <taxon>Bacteria</taxon>
        <taxon>Pseudomonadati</taxon>
        <taxon>Planctomycetota</taxon>
        <taxon>Planctomycetia</taxon>
        <taxon>Isosphaerales</taxon>
        <taxon>Isosphaeraceae</taxon>
        <taxon>Aquisphaera</taxon>
    </lineage>
</organism>
<accession>A0A5B9W8R8</accession>
<dbReference type="Gene3D" id="1.25.10.10">
    <property type="entry name" value="Leucine-rich Repeat Variant"/>
    <property type="match status" value="9"/>
</dbReference>
<dbReference type="InterPro" id="IPR000357">
    <property type="entry name" value="HEAT"/>
</dbReference>
<dbReference type="Proteomes" id="UP000324233">
    <property type="component" value="Chromosome"/>
</dbReference>
<name>A0A5B9W8R8_9BACT</name>
<evidence type="ECO:0000313" key="5">
    <source>
        <dbReference type="EMBL" id="QEH37032.1"/>
    </source>
</evidence>
<dbReference type="GO" id="GO:0016491">
    <property type="term" value="F:oxidoreductase activity"/>
    <property type="evidence" value="ECO:0007669"/>
    <property type="project" value="TreeGrafter"/>
</dbReference>
<dbReference type="Pfam" id="PF13646">
    <property type="entry name" value="HEAT_2"/>
    <property type="match status" value="6"/>
</dbReference>
<feature type="chain" id="PRO_5023140707" evidence="4">
    <location>
        <begin position="26"/>
        <end position="1180"/>
    </location>
</feature>
<evidence type="ECO:0000256" key="2">
    <source>
        <dbReference type="ARBA" id="ARBA00045876"/>
    </source>
</evidence>
<comment type="function">
    <text evidence="2">Catalyzes the hydroxylation of the N(6)-(4-aminobutyl)-L-lysine intermediate produced by deoxyhypusine synthase/DHPS on a critical lysine of the eukaryotic translation initiation factor 5A/eIF-5A. This is the second step of the post-translational modification of that lysine into an unusual amino acid residue named hypusine. Hypusination is unique to mature eIF-5A factor and is essential for its function.</text>
</comment>
<keyword evidence="4" id="KW-0732">Signal</keyword>
<dbReference type="SUPFAM" id="SSF48371">
    <property type="entry name" value="ARM repeat"/>
    <property type="match status" value="4"/>
</dbReference>
<keyword evidence="1" id="KW-0677">Repeat</keyword>
<dbReference type="AlphaFoldDB" id="A0A5B9W8R8"/>
<feature type="signal peptide" evidence="4">
    <location>
        <begin position="1"/>
        <end position="25"/>
    </location>
</feature>
<dbReference type="OrthoDB" id="207906at2"/>
<feature type="region of interest" description="Disordered" evidence="3">
    <location>
        <begin position="1156"/>
        <end position="1180"/>
    </location>
</feature>
<keyword evidence="5" id="KW-0456">Lyase</keyword>
<sequence length="1180" mass="124858" precursor="true">MSSPATWLPLAMGVAFLLSPPEARAEGPLATPTNRIIRDLKDGHLDAKVAALQQISRLGSRAVPLLADLIAALGDPEPRVRAAAARILGGLGREAMPAGTALIAGLSDPVLEVRVAAAKSLLRVPADPEQLVPAVLAAIRERPEGLSDLAVEILSRSGPRAVPAAIDLLGDRGTGRVRLGAKVILQLGREAASASTALLEACRGAGRELRLEIAQALEATSPSSLPLIIAALRDRDPKVRGTAARAVAFMSFRGAPAMPALLDALIDPGTCDDPALPDHRMSVNNFEDPEIGFGYHAALVSIGPEAQKALISRLDSPRPGERAAAVRAIGAFGQAAGPAVPKLVGFLARPGLRAQAAEALGRIGYPAHGTVPMLVTSLKMKDPELRFRAAQALGQMGLANTPAAKEAIRGLNAAAKDPEPRIRLAAASSLAQISQSQFAEMIPLLRDPDAKVRRFALMMIANREKHDDSVIADILESMRDHDPRIRRAAAVAVNRDDMGRDRVVAALLDMLRDPDPEARTEAAINLATVDAGQSIWISPDRNYQGQAPSHALAAAPGAGKRLRAALEDPDRRVRVAAAHALTALKREAGENVPALLLRLRTDPSGLVRAAAASALGRYGDAAAPALPALLAALGDPTEDGQNGRLMAYAVAGAIRVIRGDDPGVINERLVGLLEDPRPRVREIASYALLSQTPQPLLELCTRLKDPRTTREYRYTIIRHLAWHHGTFAPAARFPAQKRQDVEGPRRALEAALPVLEAVALDIEADDQLRHNAYQVAASVHPAPEARIRLLLEVFGRSRLGIPEPAILGNTPPAAVGTLIAGLDDPDRAVRTVAAYTAWAPVSSQPPDDDPAAPRNRVIAALTRALDDAEPQVRWAAATALGDLGQSRNPQQPRRIARETIRRLGVMVRDRSARLQPGDWFRSSDAGVPTGAVPTVGNQPGPKLRAVAARALGCLASGGDESVRDLIQALDDEDNLVRWYAVRALGQLGPEGRAAVGPLVAVLGGHKVDTPSRFVADPRYFAAWSLGQIGKDAGSALPALIRALSDPDPSIRNVAAMSIAAVAPGDPAALRELTRAMHDRYDSDLANSARAGLLAMRSQSVPVFLADLDSADLNDRLAAVNCLGALGPTSKAALPRLKKLAEKADFDLKQMATNAIERIESRSLQPAQPEEEDALPADPHG</sequence>
<dbReference type="PANTHER" id="PTHR12697">
    <property type="entry name" value="PBS LYASE HEAT-LIKE PROTEIN"/>
    <property type="match status" value="1"/>
</dbReference>
<dbReference type="InterPro" id="IPR016024">
    <property type="entry name" value="ARM-type_fold"/>
</dbReference>
<dbReference type="KEGG" id="agv:OJF2_56170"/>
<dbReference type="RefSeq" id="WP_148596647.1">
    <property type="nucleotide sequence ID" value="NZ_CP042997.1"/>
</dbReference>
<keyword evidence="6" id="KW-1185">Reference proteome</keyword>
<evidence type="ECO:0000256" key="3">
    <source>
        <dbReference type="SAM" id="MobiDB-lite"/>
    </source>
</evidence>
<dbReference type="InterPro" id="IPR021133">
    <property type="entry name" value="HEAT_type_2"/>
</dbReference>
<dbReference type="SMART" id="SM00567">
    <property type="entry name" value="EZ_HEAT"/>
    <property type="match status" value="17"/>
</dbReference>
<evidence type="ECO:0000256" key="1">
    <source>
        <dbReference type="ARBA" id="ARBA00022737"/>
    </source>
</evidence>
<reference evidence="5 6" key="1">
    <citation type="submission" date="2019-08" db="EMBL/GenBank/DDBJ databases">
        <title>Deep-cultivation of Planctomycetes and their phenomic and genomic characterization uncovers novel biology.</title>
        <authorList>
            <person name="Wiegand S."/>
            <person name="Jogler M."/>
            <person name="Boedeker C."/>
            <person name="Pinto D."/>
            <person name="Vollmers J."/>
            <person name="Rivas-Marin E."/>
            <person name="Kohn T."/>
            <person name="Peeters S.H."/>
            <person name="Heuer A."/>
            <person name="Rast P."/>
            <person name="Oberbeckmann S."/>
            <person name="Bunk B."/>
            <person name="Jeske O."/>
            <person name="Meyerdierks A."/>
            <person name="Storesund J.E."/>
            <person name="Kallscheuer N."/>
            <person name="Luecker S."/>
            <person name="Lage O.M."/>
            <person name="Pohl T."/>
            <person name="Merkel B.J."/>
            <person name="Hornburger P."/>
            <person name="Mueller R.-W."/>
            <person name="Bruemmer F."/>
            <person name="Labrenz M."/>
            <person name="Spormann A.M."/>
            <person name="Op den Camp H."/>
            <person name="Overmann J."/>
            <person name="Amann R."/>
            <person name="Jetten M.S.M."/>
            <person name="Mascher T."/>
            <person name="Medema M.H."/>
            <person name="Devos D.P."/>
            <person name="Kaster A.-K."/>
            <person name="Ovreas L."/>
            <person name="Rohde M."/>
            <person name="Galperin M.Y."/>
            <person name="Jogler C."/>
        </authorList>
    </citation>
    <scope>NUCLEOTIDE SEQUENCE [LARGE SCALE GENOMIC DNA]</scope>
    <source>
        <strain evidence="5 6">OJF2</strain>
    </source>
</reference>
<dbReference type="PROSITE" id="PS50077">
    <property type="entry name" value="HEAT_REPEAT"/>
    <property type="match status" value="1"/>
</dbReference>
<protein>
    <submittedName>
        <fullName evidence="5">Putative lyase</fullName>
    </submittedName>
</protein>
<evidence type="ECO:0000256" key="4">
    <source>
        <dbReference type="SAM" id="SignalP"/>
    </source>
</evidence>
<proteinExistence type="predicted"/>
<evidence type="ECO:0000313" key="6">
    <source>
        <dbReference type="Proteomes" id="UP000324233"/>
    </source>
</evidence>
<dbReference type="GO" id="GO:0016829">
    <property type="term" value="F:lyase activity"/>
    <property type="evidence" value="ECO:0007669"/>
    <property type="project" value="UniProtKB-KW"/>
</dbReference>
<dbReference type="InterPro" id="IPR004155">
    <property type="entry name" value="PBS_lyase_HEAT"/>
</dbReference>
<dbReference type="InterPro" id="IPR011989">
    <property type="entry name" value="ARM-like"/>
</dbReference>
<dbReference type="EMBL" id="CP042997">
    <property type="protein sequence ID" value="QEH37032.1"/>
    <property type="molecule type" value="Genomic_DNA"/>
</dbReference>
<dbReference type="Pfam" id="PF02985">
    <property type="entry name" value="HEAT"/>
    <property type="match status" value="1"/>
</dbReference>
<dbReference type="PANTHER" id="PTHR12697:SF5">
    <property type="entry name" value="DEOXYHYPUSINE HYDROXYLASE"/>
    <property type="match status" value="1"/>
</dbReference>
<gene>
    <name evidence="5" type="ORF">OJF2_56170</name>
</gene>